<reference evidence="1" key="2">
    <citation type="submission" date="2020-05" db="UniProtKB">
        <authorList>
            <consortium name="EnsemblMetazoa"/>
        </authorList>
    </citation>
    <scope>IDENTIFICATION</scope>
    <source>
        <strain evidence="1">IAEA</strain>
    </source>
</reference>
<evidence type="ECO:0000313" key="2">
    <source>
        <dbReference type="Proteomes" id="UP000091820"/>
    </source>
</evidence>
<dbReference type="Proteomes" id="UP000091820">
    <property type="component" value="Unassembled WGS sequence"/>
</dbReference>
<reference evidence="2" key="1">
    <citation type="submission" date="2014-03" db="EMBL/GenBank/DDBJ databases">
        <authorList>
            <person name="Aksoy S."/>
            <person name="Warren W."/>
            <person name="Wilson R.K."/>
        </authorList>
    </citation>
    <scope>NUCLEOTIDE SEQUENCE [LARGE SCALE GENOMIC DNA]</scope>
    <source>
        <strain evidence="2">IAEA</strain>
    </source>
</reference>
<dbReference type="AlphaFoldDB" id="A0A1A9WBE0"/>
<dbReference type="VEuPathDB" id="VectorBase:GBRI013144"/>
<keyword evidence="2" id="KW-1185">Reference proteome</keyword>
<protein>
    <submittedName>
        <fullName evidence="1">Uncharacterized protein</fullName>
    </submittedName>
</protein>
<organism evidence="1 2">
    <name type="scientific">Glossina brevipalpis</name>
    <dbReference type="NCBI Taxonomy" id="37001"/>
    <lineage>
        <taxon>Eukaryota</taxon>
        <taxon>Metazoa</taxon>
        <taxon>Ecdysozoa</taxon>
        <taxon>Arthropoda</taxon>
        <taxon>Hexapoda</taxon>
        <taxon>Insecta</taxon>
        <taxon>Pterygota</taxon>
        <taxon>Neoptera</taxon>
        <taxon>Endopterygota</taxon>
        <taxon>Diptera</taxon>
        <taxon>Brachycera</taxon>
        <taxon>Muscomorpha</taxon>
        <taxon>Hippoboscoidea</taxon>
        <taxon>Glossinidae</taxon>
        <taxon>Glossina</taxon>
    </lineage>
</organism>
<name>A0A1A9WBE0_9MUSC</name>
<proteinExistence type="predicted"/>
<accession>A0A1A9WBE0</accession>
<sequence>MEFVKVVPKIHQRLPDEFAKAFIKGLHKVYKELTTALETSLSDHTAQVINCRPIILAVVGVVVIAVL</sequence>
<dbReference type="EnsemblMetazoa" id="GBRI013144-RA">
    <property type="protein sequence ID" value="GBRI013144-PA"/>
    <property type="gene ID" value="GBRI013144"/>
</dbReference>
<evidence type="ECO:0000313" key="1">
    <source>
        <dbReference type="EnsemblMetazoa" id="GBRI013144-PA"/>
    </source>
</evidence>